<proteinExistence type="predicted"/>
<feature type="region of interest" description="Disordered" evidence="1">
    <location>
        <begin position="1"/>
        <end position="25"/>
    </location>
</feature>
<evidence type="ECO:0000313" key="3">
    <source>
        <dbReference type="Proteomes" id="UP000182412"/>
    </source>
</evidence>
<evidence type="ECO:0000313" key="2">
    <source>
        <dbReference type="EMBL" id="SDO87223.1"/>
    </source>
</evidence>
<dbReference type="EMBL" id="FNJQ01000002">
    <property type="protein sequence ID" value="SDO87223.1"/>
    <property type="molecule type" value="Genomic_DNA"/>
</dbReference>
<sequence length="72" mass="8782">MTETKEQPKGKRGRPRVAPEDRNWREGHQIKAYPHEYEIIKRFILLVRKHPERCEKVLEILESWEEGGKEEW</sequence>
<dbReference type="RefSeq" id="WP_074571176.1">
    <property type="nucleotide sequence ID" value="NZ_FNJQ01000002.1"/>
</dbReference>
<reference evidence="2 3" key="1">
    <citation type="submission" date="2016-10" db="EMBL/GenBank/DDBJ databases">
        <authorList>
            <person name="de Groot N.N."/>
        </authorList>
    </citation>
    <scope>NUCLEOTIDE SEQUENCE [LARGE SCALE GENOMIC DNA]</scope>
    <source>
        <strain evidence="2 3">S137</strain>
    </source>
</reference>
<accession>A0A1H0N3I9</accession>
<protein>
    <submittedName>
        <fullName evidence="2">Uncharacterized protein</fullName>
    </submittedName>
</protein>
<dbReference type="AlphaFoldDB" id="A0A1H0N3I9"/>
<evidence type="ECO:0000256" key="1">
    <source>
        <dbReference type="SAM" id="MobiDB-lite"/>
    </source>
</evidence>
<dbReference type="OrthoDB" id="27993at909929"/>
<gene>
    <name evidence="2" type="ORF">SAMN05216366_102160</name>
</gene>
<name>A0A1H0N3I9_SELRU</name>
<dbReference type="Proteomes" id="UP000182412">
    <property type="component" value="Unassembled WGS sequence"/>
</dbReference>
<organism evidence="2 3">
    <name type="scientific">Selenomonas ruminantium</name>
    <dbReference type="NCBI Taxonomy" id="971"/>
    <lineage>
        <taxon>Bacteria</taxon>
        <taxon>Bacillati</taxon>
        <taxon>Bacillota</taxon>
        <taxon>Negativicutes</taxon>
        <taxon>Selenomonadales</taxon>
        <taxon>Selenomonadaceae</taxon>
        <taxon>Selenomonas</taxon>
    </lineage>
</organism>